<sequence length="211" mass="24280">MTGKIAVTSKRPFLAAIFVGWLNTIHPAPLTLAFAHCTRMRLPVERITPRLTAYDEFCRSHPGDCDMTGSAVMNLNPGSLRLLDNVNRQVNAEIRLTDDFEWRGKEEEWNYPVRGTGDCEDLALEKRKRLVARGLPRAAIRISVVFHKEFKCPHAVLLAETSKGTIVLDNLTNELLCWDKAPYNYASRERPDGLWEHFDQSFWEWQPIRSR</sequence>
<protein>
    <submittedName>
        <fullName evidence="1">Transglutaminase-like cysteine peptidase</fullName>
    </submittedName>
</protein>
<gene>
    <name evidence="1" type="ORF">JJB74_23525</name>
</gene>
<reference evidence="1" key="1">
    <citation type="submission" date="2021-01" db="EMBL/GenBank/DDBJ databases">
        <title>Genome sequence of strain Noviherbaspirillum sp. DKR-6.</title>
        <authorList>
            <person name="Chaudhary D.K."/>
        </authorList>
    </citation>
    <scope>NUCLEOTIDE SEQUENCE</scope>
    <source>
        <strain evidence="1">DKR-6</strain>
    </source>
</reference>
<name>A0A934SYZ0_9BURK</name>
<accession>A0A934SYZ0</accession>
<dbReference type="PANTHER" id="PTHR39327:SF1">
    <property type="entry name" value="BLR5470 PROTEIN"/>
    <property type="match status" value="1"/>
</dbReference>
<dbReference type="Pfam" id="PF06035">
    <property type="entry name" value="Peptidase_C93"/>
    <property type="match status" value="1"/>
</dbReference>
<dbReference type="AlphaFoldDB" id="A0A934SYZ0"/>
<organism evidence="1 2">
    <name type="scientific">Noviherbaspirillum pedocola</name>
    <dbReference type="NCBI Taxonomy" id="2801341"/>
    <lineage>
        <taxon>Bacteria</taxon>
        <taxon>Pseudomonadati</taxon>
        <taxon>Pseudomonadota</taxon>
        <taxon>Betaproteobacteria</taxon>
        <taxon>Burkholderiales</taxon>
        <taxon>Oxalobacteraceae</taxon>
        <taxon>Noviherbaspirillum</taxon>
    </lineage>
</organism>
<dbReference type="EMBL" id="JAEPBG010000013">
    <property type="protein sequence ID" value="MBK4737601.1"/>
    <property type="molecule type" value="Genomic_DNA"/>
</dbReference>
<dbReference type="InterPro" id="IPR010319">
    <property type="entry name" value="Transglutaminase-like_Cys_pept"/>
</dbReference>
<comment type="caution">
    <text evidence="1">The sequence shown here is derived from an EMBL/GenBank/DDBJ whole genome shotgun (WGS) entry which is preliminary data.</text>
</comment>
<keyword evidence="2" id="KW-1185">Reference proteome</keyword>
<dbReference type="RefSeq" id="WP_200596038.1">
    <property type="nucleotide sequence ID" value="NZ_JAEPBG010000013.1"/>
</dbReference>
<dbReference type="Gene3D" id="3.10.620.30">
    <property type="match status" value="1"/>
</dbReference>
<evidence type="ECO:0000313" key="1">
    <source>
        <dbReference type="EMBL" id="MBK4737601.1"/>
    </source>
</evidence>
<evidence type="ECO:0000313" key="2">
    <source>
        <dbReference type="Proteomes" id="UP000622890"/>
    </source>
</evidence>
<dbReference type="PANTHER" id="PTHR39327">
    <property type="match status" value="1"/>
</dbReference>
<dbReference type="Proteomes" id="UP000622890">
    <property type="component" value="Unassembled WGS sequence"/>
</dbReference>
<proteinExistence type="predicted"/>